<evidence type="ECO:0000313" key="3">
    <source>
        <dbReference type="Proteomes" id="UP001175211"/>
    </source>
</evidence>
<reference evidence="2" key="1">
    <citation type="submission" date="2023-06" db="EMBL/GenBank/DDBJ databases">
        <authorList>
            <consortium name="Lawrence Berkeley National Laboratory"/>
            <person name="Ahrendt S."/>
            <person name="Sahu N."/>
            <person name="Indic B."/>
            <person name="Wong-Bajracharya J."/>
            <person name="Merenyi Z."/>
            <person name="Ke H.-M."/>
            <person name="Monk M."/>
            <person name="Kocsube S."/>
            <person name="Drula E."/>
            <person name="Lipzen A."/>
            <person name="Balint B."/>
            <person name="Henrissat B."/>
            <person name="Andreopoulos B."/>
            <person name="Martin F.M."/>
            <person name="Harder C.B."/>
            <person name="Rigling D."/>
            <person name="Ford K.L."/>
            <person name="Foster G.D."/>
            <person name="Pangilinan J."/>
            <person name="Papanicolaou A."/>
            <person name="Barry K."/>
            <person name="LaButti K."/>
            <person name="Viragh M."/>
            <person name="Koriabine M."/>
            <person name="Yan M."/>
            <person name="Riley R."/>
            <person name="Champramary S."/>
            <person name="Plett K.L."/>
            <person name="Tsai I.J."/>
            <person name="Slot J."/>
            <person name="Sipos G."/>
            <person name="Plett J."/>
            <person name="Nagy L.G."/>
            <person name="Grigoriev I.V."/>
        </authorList>
    </citation>
    <scope>NUCLEOTIDE SEQUENCE</scope>
    <source>
        <strain evidence="2">CCBAS 213</strain>
    </source>
</reference>
<dbReference type="GeneID" id="85364020"/>
<organism evidence="2 3">
    <name type="scientific">Armillaria tabescens</name>
    <name type="common">Ringless honey mushroom</name>
    <name type="synonym">Agaricus tabescens</name>
    <dbReference type="NCBI Taxonomy" id="1929756"/>
    <lineage>
        <taxon>Eukaryota</taxon>
        <taxon>Fungi</taxon>
        <taxon>Dikarya</taxon>
        <taxon>Basidiomycota</taxon>
        <taxon>Agaricomycotina</taxon>
        <taxon>Agaricomycetes</taxon>
        <taxon>Agaricomycetidae</taxon>
        <taxon>Agaricales</taxon>
        <taxon>Marasmiineae</taxon>
        <taxon>Physalacriaceae</taxon>
        <taxon>Desarmillaria</taxon>
    </lineage>
</organism>
<accession>A0AA39MJD8</accession>
<dbReference type="Proteomes" id="UP001175211">
    <property type="component" value="Unassembled WGS sequence"/>
</dbReference>
<name>A0AA39MJD8_ARMTA</name>
<feature type="compositionally biased region" description="Basic and acidic residues" evidence="1">
    <location>
        <begin position="1336"/>
        <end position="1346"/>
    </location>
</feature>
<dbReference type="EMBL" id="JAUEPS010000146">
    <property type="protein sequence ID" value="KAK0435590.1"/>
    <property type="molecule type" value="Genomic_DNA"/>
</dbReference>
<comment type="caution">
    <text evidence="2">The sequence shown here is derived from an EMBL/GenBank/DDBJ whole genome shotgun (WGS) entry which is preliminary data.</text>
</comment>
<keyword evidence="3" id="KW-1185">Reference proteome</keyword>
<feature type="region of interest" description="Disordered" evidence="1">
    <location>
        <begin position="337"/>
        <end position="360"/>
    </location>
</feature>
<evidence type="ECO:0000256" key="1">
    <source>
        <dbReference type="SAM" id="MobiDB-lite"/>
    </source>
</evidence>
<sequence>MPGPISTIHLPASQSSPPTQHLPGDSLGFPDPPAPLVFPVDPADISNTDSRKVTRLWPSCVPLFAFAEHSCLQERKDRIIQVLKLSKNKRLRNNLRTTSDRVLKHNQYTETFSEETHMLDFLLTSVFACTTFTKDVVYKLDEKIYRDLHTLLTTRHALASSSLNSFGYSDLRPPGWAIDTAKGLTANDFELYAFQYRIRVKHFLHMLDYVYDWNKLQTRVYLDEKMLAAQRNADRARLEKREYYLPAVPPVSHSNPFKSKTSVQASASDLSWGGVHYDASRDEEQHPSSSQVAKICGQSCLCVNSKVSEPHDFGPYQHESLPAASHQAQIPKDLDCRNPSSHTSIYRGRSPSDLDSGQGCTITDGNKHQFRRDSCYSKIPTCSDLSEYTSIDFDTALKATDIPAYNSNPNTRDNCGNKFIITPTLNHNIGNPIIPYSNNNGIRTFRIASNTPCAPFSEKNKNSRLPRKIRYHIDRLQRQLQRIIHATGCVMSTNSDCQRILMGMRECVLRLSGFTIMGSEATRVPVGVNTPDLDTLQMVLNSGSYIMCNSQTALQMLSMWPRVRVKQKTNLMKQTGTKCRLQSQCLVRHGVKVEFSIVPPPIDWELRVFEVHALAEEVVSQSTKIARLQSYHTQKSGRHSKHRRVPGTVRAKIWLGIPAKLQPTVGHDNQFLDVSLTSSTNAPTIPITLEAMATERDTKWLLTKFSQSGKFNTVSLKRKLLEKTERNQLNQSIQLITSSDSVPCHIFIMRIAVSHIILFINAQTSLLTCSMDGAPTVAPTEVHTSVARHKRRIIHASRSDPEALSIAIEVLINRKRRYQKRNQRTRPMRKLDDQIRNPGINIHSIVEVNIVLDKEAGYSDVRGKDAKPGTVSRANEPMVVSITWQKEDRGDQHHQYHSHFGNNSPATTQADSLCYHRTMEPSSIHASPKQHSSISCDRNYLESSINFEAGTHHSRAQTFCRYLKCYPVQGEHRHLRHGTRISTRVHSLIRQGILLLEKHVSRETHWQQGDDLPYIYVSRLFVLPISNLYNTLTAVVNWNMTRRVRIARKCFYNIRRKGQRMERRLCATRDDQLQVARAVLDPRRAIRNQAPTITKAISKERVSIISGREFIGTCFHYLHGSILILICKELSEFLVALREFKFPKLPMVSRSPNYLRTMFEAQYLPGIRHSPRWEVPCQLILELINSPSFAAYPCLLVMAEDAVTKQELKRILTEHTRSAAFNTLLLKRNFPEKTEHDQLNQNVQLVATSNDVPRDIFIIPMAVSRITPSRNTEFSLLPRSTDLAPTVPLSKVNTKVVGHKRSSRDASGNEVNDTETLRHGQRLDTISSVGGPMIDESSKRRNEGAHHQYHPRFGNCSQEPALVDPLPLTQLSSTLVPSEHQLYTSGDGKNRFTIL</sequence>
<evidence type="ECO:0000313" key="2">
    <source>
        <dbReference type="EMBL" id="KAK0435590.1"/>
    </source>
</evidence>
<dbReference type="RefSeq" id="XP_060322030.1">
    <property type="nucleotide sequence ID" value="XM_060480472.1"/>
</dbReference>
<gene>
    <name evidence="2" type="ORF">EV420DRAFT_1753997</name>
</gene>
<protein>
    <submittedName>
        <fullName evidence="2">Uncharacterized protein</fullName>
    </submittedName>
</protein>
<feature type="region of interest" description="Disordered" evidence="1">
    <location>
        <begin position="1"/>
        <end position="28"/>
    </location>
</feature>
<proteinExistence type="predicted"/>
<feature type="region of interest" description="Disordered" evidence="1">
    <location>
        <begin position="1294"/>
        <end position="1361"/>
    </location>
</feature>